<sequence length="287" mass="32337">MKNKIIHRSLLVVILLLAFGLIDKPSGPVNGDNVFSLRPPPFTGVARAEPATISSFLDDEAGMSAYFDASTTIDLDDVRDVFRTIEVETSHYIIGSIPVSDYPETEDVHVYVHKGGWILAYYLAGDPVGKIFDWRVYHDTGRTNITTKLENTLAVVAGEAGVSFPGATYYHFRYPNATHLMLIVEWVRPEGNDSFQIKLPGSFAYYERSWSLANNYDSNSWCKAWYKVNGVQIRYHSGSRSSWWISQGTLTPVQLPPDQYHWIEVYSDGQPSVCYTYGGLSLVYRVP</sequence>
<gene>
    <name evidence="1" type="ORF">S01H1_03404</name>
</gene>
<comment type="caution">
    <text evidence="1">The sequence shown here is derived from an EMBL/GenBank/DDBJ whole genome shotgun (WGS) entry which is preliminary data.</text>
</comment>
<organism evidence="1">
    <name type="scientific">marine sediment metagenome</name>
    <dbReference type="NCBI Taxonomy" id="412755"/>
    <lineage>
        <taxon>unclassified sequences</taxon>
        <taxon>metagenomes</taxon>
        <taxon>ecological metagenomes</taxon>
    </lineage>
</organism>
<dbReference type="AlphaFoldDB" id="X0S8E5"/>
<accession>X0S8E5</accession>
<protein>
    <submittedName>
        <fullName evidence="1">Uncharacterized protein</fullName>
    </submittedName>
</protein>
<name>X0S8E5_9ZZZZ</name>
<evidence type="ECO:0000313" key="1">
    <source>
        <dbReference type="EMBL" id="GAF77313.1"/>
    </source>
</evidence>
<reference evidence="1" key="1">
    <citation type="journal article" date="2014" name="Front. Microbiol.">
        <title>High frequency of phylogenetically diverse reductive dehalogenase-homologous genes in deep subseafloor sedimentary metagenomes.</title>
        <authorList>
            <person name="Kawai M."/>
            <person name="Futagami T."/>
            <person name="Toyoda A."/>
            <person name="Takaki Y."/>
            <person name="Nishi S."/>
            <person name="Hori S."/>
            <person name="Arai W."/>
            <person name="Tsubouchi T."/>
            <person name="Morono Y."/>
            <person name="Uchiyama I."/>
            <person name="Ito T."/>
            <person name="Fujiyama A."/>
            <person name="Inagaki F."/>
            <person name="Takami H."/>
        </authorList>
    </citation>
    <scope>NUCLEOTIDE SEQUENCE</scope>
    <source>
        <strain evidence="1">Expedition CK06-06</strain>
    </source>
</reference>
<dbReference type="EMBL" id="BARS01001859">
    <property type="protein sequence ID" value="GAF77313.1"/>
    <property type="molecule type" value="Genomic_DNA"/>
</dbReference>
<proteinExistence type="predicted"/>